<gene>
    <name evidence="2" type="ORF">CSSPJE1EN1_LOCUS9045</name>
</gene>
<reference evidence="2" key="1">
    <citation type="submission" date="2024-02" db="EMBL/GenBank/DDBJ databases">
        <authorList>
            <consortium name="ELIXIR-Norway"/>
            <consortium name="Elixir Norway"/>
        </authorList>
    </citation>
    <scope>NUCLEOTIDE SEQUENCE</scope>
</reference>
<evidence type="ECO:0008006" key="4">
    <source>
        <dbReference type="Google" id="ProtNLM"/>
    </source>
</evidence>
<organism evidence="2 3">
    <name type="scientific">Sphagnum jensenii</name>
    <dbReference type="NCBI Taxonomy" id="128206"/>
    <lineage>
        <taxon>Eukaryota</taxon>
        <taxon>Viridiplantae</taxon>
        <taxon>Streptophyta</taxon>
        <taxon>Embryophyta</taxon>
        <taxon>Bryophyta</taxon>
        <taxon>Sphagnophytina</taxon>
        <taxon>Sphagnopsida</taxon>
        <taxon>Sphagnales</taxon>
        <taxon>Sphagnaceae</taxon>
        <taxon>Sphagnum</taxon>
    </lineage>
</organism>
<name>A0ABP0WAV8_9BRYO</name>
<dbReference type="EMBL" id="OZ020111">
    <property type="protein sequence ID" value="CAK9263567.1"/>
    <property type="molecule type" value="Genomic_DNA"/>
</dbReference>
<keyword evidence="3" id="KW-1185">Reference proteome</keyword>
<evidence type="ECO:0000256" key="1">
    <source>
        <dbReference type="SAM" id="MobiDB-lite"/>
    </source>
</evidence>
<feature type="region of interest" description="Disordered" evidence="1">
    <location>
        <begin position="1"/>
        <end position="61"/>
    </location>
</feature>
<dbReference type="Proteomes" id="UP001497444">
    <property type="component" value="Chromosome 16"/>
</dbReference>
<protein>
    <recommendedName>
        <fullName evidence="4">Myb-like domain-containing protein</fullName>
    </recommendedName>
</protein>
<proteinExistence type="predicted"/>
<feature type="compositionally biased region" description="Basic and acidic residues" evidence="1">
    <location>
        <begin position="7"/>
        <end position="24"/>
    </location>
</feature>
<accession>A0ABP0WAV8</accession>
<sequence length="312" mass="35745">MLNPKRKQVEQKRVKWKKQEDSIDCKLSVSSSESGSSSSQSDKVEKEVCKKRKPAGQDADGNVTWTEESVRFLFETYNSIHQHLWQESNGQVKCQKKWTAILKAMQERFGSHFSKKQCQSKYWRVQRECSDYRYMSAKIAQSDPSWNPSVAGRELLKPKFYDVWFEVSGNNQAILPKGSTLPEVHLAHNVKTPEIHVHSSRLLGKEVSSSMHGIVDCGSAVKEMQHLMKVQLEASERREEKMKCRADLMMELLTQHMEHVEKRVDGLEESQQPQLYALGQVNLKLEKVLEGFSALNENLSTIVYGITKGLKS</sequence>
<feature type="compositionally biased region" description="Low complexity" evidence="1">
    <location>
        <begin position="28"/>
        <end position="41"/>
    </location>
</feature>
<evidence type="ECO:0000313" key="3">
    <source>
        <dbReference type="Proteomes" id="UP001497444"/>
    </source>
</evidence>
<evidence type="ECO:0000313" key="2">
    <source>
        <dbReference type="EMBL" id="CAK9263567.1"/>
    </source>
</evidence>